<organism evidence="10 11">
    <name type="scientific">Paenibacillus macerans</name>
    <name type="common">Bacillus macerans</name>
    <dbReference type="NCBI Taxonomy" id="44252"/>
    <lineage>
        <taxon>Bacteria</taxon>
        <taxon>Bacillati</taxon>
        <taxon>Bacillota</taxon>
        <taxon>Bacilli</taxon>
        <taxon>Bacillales</taxon>
        <taxon>Paenibacillaceae</taxon>
        <taxon>Paenibacillus</taxon>
    </lineage>
</organism>
<dbReference type="UniPathway" id="UPA00164"/>
<comment type="caution">
    <text evidence="10">The sequence shown here is derived from an EMBL/GenBank/DDBJ whole genome shotgun (WGS) entry which is preliminary data.</text>
</comment>
<dbReference type="EC" id="2.4.1.21" evidence="7"/>
<dbReference type="GO" id="GO:0009011">
    <property type="term" value="F:alpha-1,4-glucan glucosyltransferase (ADP-glucose donor) activity"/>
    <property type="evidence" value="ECO:0007669"/>
    <property type="project" value="UniProtKB-UniRule"/>
</dbReference>
<dbReference type="GO" id="GO:0004373">
    <property type="term" value="F:alpha-1,4-glucan glucosyltransferase (UDP-glucose donor) activity"/>
    <property type="evidence" value="ECO:0007669"/>
    <property type="project" value="InterPro"/>
</dbReference>
<dbReference type="Proteomes" id="UP000029278">
    <property type="component" value="Unassembled WGS sequence"/>
</dbReference>
<dbReference type="STRING" id="44252.DJ90_4939"/>
<dbReference type="GO" id="GO:0005978">
    <property type="term" value="P:glycogen biosynthetic process"/>
    <property type="evidence" value="ECO:0007669"/>
    <property type="project" value="UniProtKB-UniRule"/>
</dbReference>
<dbReference type="NCBIfam" id="TIGR02095">
    <property type="entry name" value="glgA"/>
    <property type="match status" value="1"/>
</dbReference>
<dbReference type="OrthoDB" id="9808590at2"/>
<dbReference type="HAMAP" id="MF_00484">
    <property type="entry name" value="Glycogen_synth"/>
    <property type="match status" value="1"/>
</dbReference>
<sequence length="478" mass="53737">MNICFAAAEAAPFIKTGGLADVIGALPKALTAAGHDVRIVLPKYREIPGEYTERMKHLGAVTVPVGWRRQYGGVEALNWEGVPVYFIDNEYYFGREGVYGHWDDGERFAFLNRAVLEILPLIGFVPDVIHCHDWHTAMVPLLLREHYQDSPFHQGIRTVYTVHNLLYQGIFPPEVLGDLLGLPKSYLHADAVEYYGNVSFMKAGLVFADHVTTVSPTYAEEIKTEHYGYGMDGLLRSLGSRLTGIVNGIDKSVYNPETDLELFARYRNNLSQKQANKPVLQQELGLNVAPHIPLVSMITRLVEPKGLDLVIRVLDEWLEGDEVQFALLGTGDHGYEDWFREAAHRHPGKMSAQIKFNDALARRMYAGSDLFLMPSRFEPCGISQLLALRYGAVPVVRETGGLNDTVRAYNEFTGEGNGFTFRNYNAHDMLYTLRRAAGFYRDPKRWSQIAANAFAGDYSWSASAARYADIYRTIKAND</sequence>
<dbReference type="GeneID" id="77007292"/>
<accession>A0A090ZDM7</accession>
<evidence type="ECO:0000313" key="11">
    <source>
        <dbReference type="Proteomes" id="UP000029278"/>
    </source>
</evidence>
<keyword evidence="5 7" id="KW-0808">Transferase</keyword>
<evidence type="ECO:0000259" key="9">
    <source>
        <dbReference type="Pfam" id="PF08323"/>
    </source>
</evidence>
<protein>
    <recommendedName>
        <fullName evidence="7">Glycogen synthase</fullName>
        <ecNumber evidence="7">2.4.1.21</ecNumber>
    </recommendedName>
    <alternativeName>
        <fullName evidence="7">Starch [bacterial glycogen] synthase</fullName>
    </alternativeName>
</protein>
<evidence type="ECO:0000256" key="2">
    <source>
        <dbReference type="ARBA" id="ARBA00002764"/>
    </source>
</evidence>
<dbReference type="RefSeq" id="WP_036623059.1">
    <property type="nucleotide sequence ID" value="NZ_BGML01000003.1"/>
</dbReference>
<dbReference type="CDD" id="cd03791">
    <property type="entry name" value="GT5_Glycogen_synthase_DULL1-like"/>
    <property type="match status" value="1"/>
</dbReference>
<dbReference type="HOGENOM" id="CLU_009583_18_2_9"/>
<gene>
    <name evidence="7 10" type="primary">glgA</name>
    <name evidence="10" type="ORF">DJ90_4939</name>
</gene>
<evidence type="ECO:0000256" key="7">
    <source>
        <dbReference type="HAMAP-Rule" id="MF_00484"/>
    </source>
</evidence>
<evidence type="ECO:0000256" key="3">
    <source>
        <dbReference type="ARBA" id="ARBA00010281"/>
    </source>
</evidence>
<dbReference type="Gene3D" id="3.40.50.2000">
    <property type="entry name" value="Glycogen Phosphorylase B"/>
    <property type="match status" value="2"/>
</dbReference>
<reference evidence="10 11" key="1">
    <citation type="submission" date="2014-04" db="EMBL/GenBank/DDBJ databases">
        <authorList>
            <person name="Bishop-Lilly K.A."/>
            <person name="Broomall S.M."/>
            <person name="Chain P.S."/>
            <person name="Chertkov O."/>
            <person name="Coyne S.R."/>
            <person name="Daligault H.E."/>
            <person name="Davenport K.W."/>
            <person name="Erkkila T."/>
            <person name="Frey K.G."/>
            <person name="Gibbons H.S."/>
            <person name="Gu W."/>
            <person name="Jaissle J."/>
            <person name="Johnson S.L."/>
            <person name="Koroleva G.I."/>
            <person name="Ladner J.T."/>
            <person name="Lo C.-C."/>
            <person name="Minogue T.D."/>
            <person name="Munk C."/>
            <person name="Palacios G.F."/>
            <person name="Redden C.L."/>
            <person name="Rosenzweig C.N."/>
            <person name="Scholz M.B."/>
            <person name="Teshima H."/>
            <person name="Xu Y."/>
        </authorList>
    </citation>
    <scope>NUCLEOTIDE SEQUENCE [LARGE SCALE GENOMIC DNA]</scope>
    <source>
        <strain evidence="10 11">8244</strain>
    </source>
</reference>
<dbReference type="Pfam" id="PF00534">
    <property type="entry name" value="Glycos_transf_1"/>
    <property type="match status" value="1"/>
</dbReference>
<dbReference type="PANTHER" id="PTHR45825:SF11">
    <property type="entry name" value="ALPHA AMYLASE DOMAIN-CONTAINING PROTEIN"/>
    <property type="match status" value="1"/>
</dbReference>
<dbReference type="NCBIfam" id="NF001898">
    <property type="entry name" value="PRK00654.1-1"/>
    <property type="match status" value="1"/>
</dbReference>
<comment type="catalytic activity">
    <reaction evidence="1 7">
        <text>[(1-&gt;4)-alpha-D-glucosyl](n) + ADP-alpha-D-glucose = [(1-&gt;4)-alpha-D-glucosyl](n+1) + ADP + H(+)</text>
        <dbReference type="Rhea" id="RHEA:18189"/>
        <dbReference type="Rhea" id="RHEA-COMP:9584"/>
        <dbReference type="Rhea" id="RHEA-COMP:9587"/>
        <dbReference type="ChEBI" id="CHEBI:15378"/>
        <dbReference type="ChEBI" id="CHEBI:15444"/>
        <dbReference type="ChEBI" id="CHEBI:57498"/>
        <dbReference type="ChEBI" id="CHEBI:456216"/>
        <dbReference type="EC" id="2.4.1.21"/>
    </reaction>
</comment>
<feature type="binding site" evidence="7">
    <location>
        <position position="15"/>
    </location>
    <ligand>
        <name>ADP-alpha-D-glucose</name>
        <dbReference type="ChEBI" id="CHEBI:57498"/>
    </ligand>
</feature>
<dbReference type="Pfam" id="PF08323">
    <property type="entry name" value="Glyco_transf_5"/>
    <property type="match status" value="1"/>
</dbReference>
<evidence type="ECO:0000256" key="4">
    <source>
        <dbReference type="ARBA" id="ARBA00022676"/>
    </source>
</evidence>
<evidence type="ECO:0000256" key="5">
    <source>
        <dbReference type="ARBA" id="ARBA00022679"/>
    </source>
</evidence>
<evidence type="ECO:0000256" key="1">
    <source>
        <dbReference type="ARBA" id="ARBA00001478"/>
    </source>
</evidence>
<keyword evidence="6 7" id="KW-0320">Glycogen biosynthesis</keyword>
<dbReference type="AlphaFoldDB" id="A0A090ZDM7"/>
<dbReference type="SUPFAM" id="SSF53756">
    <property type="entry name" value="UDP-Glycosyltransferase/glycogen phosphorylase"/>
    <property type="match status" value="1"/>
</dbReference>
<evidence type="ECO:0000259" key="8">
    <source>
        <dbReference type="Pfam" id="PF00534"/>
    </source>
</evidence>
<proteinExistence type="inferred from homology"/>
<dbReference type="EMBL" id="JMQA01000026">
    <property type="protein sequence ID" value="KFN08737.1"/>
    <property type="molecule type" value="Genomic_DNA"/>
</dbReference>
<keyword evidence="4 7" id="KW-0328">Glycosyltransferase</keyword>
<feature type="domain" description="Glycosyl transferase family 1" evidence="8">
    <location>
        <begin position="294"/>
        <end position="436"/>
    </location>
</feature>
<evidence type="ECO:0000256" key="6">
    <source>
        <dbReference type="ARBA" id="ARBA00023056"/>
    </source>
</evidence>
<comment type="similarity">
    <text evidence="3 7">Belongs to the glycosyltransferase 1 family. Bacterial/plant glycogen synthase subfamily.</text>
</comment>
<dbReference type="NCBIfam" id="NF001899">
    <property type="entry name" value="PRK00654.1-2"/>
    <property type="match status" value="1"/>
</dbReference>
<evidence type="ECO:0000313" key="10">
    <source>
        <dbReference type="EMBL" id="KFN08737.1"/>
    </source>
</evidence>
<comment type="function">
    <text evidence="2 7">Synthesizes alpha-1,4-glucan chains using ADP-glucose.</text>
</comment>
<name>A0A090ZDM7_PAEMA</name>
<keyword evidence="11" id="KW-1185">Reference proteome</keyword>
<dbReference type="InterPro" id="IPR013534">
    <property type="entry name" value="Starch_synth_cat_dom"/>
</dbReference>
<dbReference type="InterPro" id="IPR001296">
    <property type="entry name" value="Glyco_trans_1"/>
</dbReference>
<dbReference type="PATRIC" id="fig|44252.3.peg.2856"/>
<feature type="domain" description="Starch synthase catalytic" evidence="9">
    <location>
        <begin position="2"/>
        <end position="236"/>
    </location>
</feature>
<dbReference type="InterPro" id="IPR011835">
    <property type="entry name" value="GS/SS"/>
</dbReference>
<comment type="pathway">
    <text evidence="7">Glycan biosynthesis; glycogen biosynthesis.</text>
</comment>
<dbReference type="PANTHER" id="PTHR45825">
    <property type="entry name" value="GRANULE-BOUND STARCH SYNTHASE 1, CHLOROPLASTIC/AMYLOPLASTIC"/>
    <property type="match status" value="1"/>
</dbReference>